<comment type="subcellular location">
    <subcellularLocation>
        <location evidence="1">Membrane</location>
        <topology evidence="1">Multi-pass membrane protein</topology>
    </subcellularLocation>
</comment>
<evidence type="ECO:0000259" key="6">
    <source>
        <dbReference type="Pfam" id="PF03600"/>
    </source>
</evidence>
<evidence type="ECO:0000256" key="1">
    <source>
        <dbReference type="ARBA" id="ARBA00004141"/>
    </source>
</evidence>
<evidence type="ECO:0000256" key="2">
    <source>
        <dbReference type="ARBA" id="ARBA00022448"/>
    </source>
</evidence>
<keyword evidence="5" id="KW-0472">Membrane</keyword>
<reference evidence="7 8" key="1">
    <citation type="submission" date="2013-03" db="EMBL/GenBank/DDBJ databases">
        <title>Salinisphaera dokdonensis CL-ES53 Genome Sequencing.</title>
        <authorList>
            <person name="Li C."/>
            <person name="Lai Q."/>
            <person name="Shao Z."/>
        </authorList>
    </citation>
    <scope>NUCLEOTIDE SEQUENCE [LARGE SCALE GENOMIC DNA]</scope>
    <source>
        <strain evidence="7 8">CL-ES53</strain>
    </source>
</reference>
<gene>
    <name evidence="7" type="ORF">SADO_15164</name>
</gene>
<name>A0ABV2B3Z1_9GAMM</name>
<evidence type="ECO:0000256" key="5">
    <source>
        <dbReference type="ARBA" id="ARBA00023136"/>
    </source>
</evidence>
<evidence type="ECO:0000256" key="4">
    <source>
        <dbReference type="ARBA" id="ARBA00022989"/>
    </source>
</evidence>
<dbReference type="Pfam" id="PF03600">
    <property type="entry name" value="CitMHS"/>
    <property type="match status" value="1"/>
</dbReference>
<keyword evidence="3" id="KW-0812">Transmembrane</keyword>
<accession>A0ABV2B3Z1</accession>
<dbReference type="InterPro" id="IPR004680">
    <property type="entry name" value="Cit_transptr-like_dom"/>
</dbReference>
<evidence type="ECO:0000256" key="3">
    <source>
        <dbReference type="ARBA" id="ARBA00022692"/>
    </source>
</evidence>
<proteinExistence type="predicted"/>
<organism evidence="7 8">
    <name type="scientific">Salinisphaera dokdonensis CL-ES53</name>
    <dbReference type="NCBI Taxonomy" id="1304272"/>
    <lineage>
        <taxon>Bacteria</taxon>
        <taxon>Pseudomonadati</taxon>
        <taxon>Pseudomonadota</taxon>
        <taxon>Gammaproteobacteria</taxon>
        <taxon>Salinisphaerales</taxon>
        <taxon>Salinisphaeraceae</taxon>
        <taxon>Salinisphaera</taxon>
    </lineage>
</organism>
<keyword evidence="2" id="KW-0813">Transport</keyword>
<evidence type="ECO:0000313" key="8">
    <source>
        <dbReference type="Proteomes" id="UP001460888"/>
    </source>
</evidence>
<comment type="caution">
    <text evidence="7">The sequence shown here is derived from an EMBL/GenBank/DDBJ whole genome shotgun (WGS) entry which is preliminary data.</text>
</comment>
<keyword evidence="8" id="KW-1185">Reference proteome</keyword>
<evidence type="ECO:0000313" key="7">
    <source>
        <dbReference type="EMBL" id="MES1930601.1"/>
    </source>
</evidence>
<feature type="domain" description="Citrate transporter-like" evidence="6">
    <location>
        <begin position="1"/>
        <end position="89"/>
    </location>
</feature>
<sequence length="111" mass="11421">MRAIDARLVFLFTGMLPLATAIQEPDLGRMLAEQPSPRIPLSVLFITSVELSQIMSNTATTALLAPISGSIVTDLGAYPSAALMAIAIGGSCAFATPLRIPANTMSCGLGG</sequence>
<dbReference type="Proteomes" id="UP001460888">
    <property type="component" value="Unassembled WGS sequence"/>
</dbReference>
<dbReference type="RefSeq" id="WP_353112951.1">
    <property type="nucleotide sequence ID" value="NZ_APND01000005.1"/>
</dbReference>
<dbReference type="EMBL" id="APND01000005">
    <property type="protein sequence ID" value="MES1930601.1"/>
    <property type="molecule type" value="Genomic_DNA"/>
</dbReference>
<keyword evidence="4" id="KW-1133">Transmembrane helix</keyword>
<protein>
    <submittedName>
        <fullName evidence="7">Citrate transporter</fullName>
    </submittedName>
</protein>